<evidence type="ECO:0000256" key="7">
    <source>
        <dbReference type="ARBA" id="ARBA00022982"/>
    </source>
</evidence>
<evidence type="ECO:0000256" key="8">
    <source>
        <dbReference type="ARBA" id="ARBA00022989"/>
    </source>
</evidence>
<dbReference type="Pfam" id="PF01292">
    <property type="entry name" value="Ni_hydr_CYTB"/>
    <property type="match status" value="1"/>
</dbReference>
<name>A0A3B0YVK1_9ZZZZ</name>
<organism evidence="14">
    <name type="scientific">hydrothermal vent metagenome</name>
    <dbReference type="NCBI Taxonomy" id="652676"/>
    <lineage>
        <taxon>unclassified sequences</taxon>
        <taxon>metagenomes</taxon>
        <taxon>ecological metagenomes</taxon>
    </lineage>
</organism>
<evidence type="ECO:0000256" key="1">
    <source>
        <dbReference type="ARBA" id="ARBA00004651"/>
    </source>
</evidence>
<feature type="domain" description="Cytochrome b561 bacterial/Ni-hydrogenase" evidence="13">
    <location>
        <begin position="1"/>
        <end position="158"/>
    </location>
</feature>
<reference evidence="14" key="1">
    <citation type="submission" date="2018-06" db="EMBL/GenBank/DDBJ databases">
        <authorList>
            <person name="Zhirakovskaya E."/>
        </authorList>
    </citation>
    <scope>NUCLEOTIDE SEQUENCE</scope>
</reference>
<keyword evidence="7" id="KW-0249">Electron transport</keyword>
<dbReference type="PANTHER" id="PTHR30529:SF1">
    <property type="entry name" value="CYTOCHROME B561 HOMOLOG 2"/>
    <property type="match status" value="1"/>
</dbReference>
<dbReference type="PANTHER" id="PTHR30529">
    <property type="entry name" value="CYTOCHROME B561"/>
    <property type="match status" value="1"/>
</dbReference>
<dbReference type="GO" id="GO:0046872">
    <property type="term" value="F:metal ion binding"/>
    <property type="evidence" value="ECO:0007669"/>
    <property type="project" value="UniProtKB-KW"/>
</dbReference>
<dbReference type="Gene3D" id="1.20.950.20">
    <property type="entry name" value="Transmembrane di-heme cytochromes, Chain C"/>
    <property type="match status" value="1"/>
</dbReference>
<dbReference type="GO" id="GO:0005886">
    <property type="term" value="C:plasma membrane"/>
    <property type="evidence" value="ECO:0007669"/>
    <property type="project" value="UniProtKB-SubCell"/>
</dbReference>
<dbReference type="InterPro" id="IPR052168">
    <property type="entry name" value="Cytochrome_b561_oxidase"/>
</dbReference>
<evidence type="ECO:0000256" key="4">
    <source>
        <dbReference type="ARBA" id="ARBA00022617"/>
    </source>
</evidence>
<dbReference type="InterPro" id="IPR011577">
    <property type="entry name" value="Cyt_b561_bac/Ni-Hgenase"/>
</dbReference>
<keyword evidence="10 12" id="KW-0472">Membrane</keyword>
<keyword evidence="4" id="KW-0349">Heme</keyword>
<feature type="transmembrane region" description="Helical" evidence="12">
    <location>
        <begin position="31"/>
        <end position="49"/>
    </location>
</feature>
<dbReference type="EMBL" id="UOFJ01000663">
    <property type="protein sequence ID" value="VAW72426.1"/>
    <property type="molecule type" value="Genomic_DNA"/>
</dbReference>
<evidence type="ECO:0000256" key="10">
    <source>
        <dbReference type="ARBA" id="ARBA00023136"/>
    </source>
</evidence>
<protein>
    <submittedName>
        <fullName evidence="14">Cytochrome b561 homolog 2</fullName>
    </submittedName>
</protein>
<dbReference type="InterPro" id="IPR016174">
    <property type="entry name" value="Di-haem_cyt_TM"/>
</dbReference>
<feature type="transmembrane region" description="Helical" evidence="12">
    <location>
        <begin position="123"/>
        <end position="143"/>
    </location>
</feature>
<evidence type="ECO:0000256" key="12">
    <source>
        <dbReference type="SAM" id="Phobius"/>
    </source>
</evidence>
<evidence type="ECO:0000256" key="9">
    <source>
        <dbReference type="ARBA" id="ARBA00023004"/>
    </source>
</evidence>
<evidence type="ECO:0000256" key="5">
    <source>
        <dbReference type="ARBA" id="ARBA00022692"/>
    </source>
</evidence>
<dbReference type="GO" id="GO:0020037">
    <property type="term" value="F:heme binding"/>
    <property type="evidence" value="ECO:0007669"/>
    <property type="project" value="TreeGrafter"/>
</dbReference>
<comment type="subcellular location">
    <subcellularLocation>
        <location evidence="1">Cell membrane</location>
        <topology evidence="1">Multi-pass membrane protein</topology>
    </subcellularLocation>
</comment>
<evidence type="ECO:0000256" key="6">
    <source>
        <dbReference type="ARBA" id="ARBA00022723"/>
    </source>
</evidence>
<dbReference type="SUPFAM" id="SSF81342">
    <property type="entry name" value="Transmembrane di-heme cytochromes"/>
    <property type="match status" value="1"/>
</dbReference>
<evidence type="ECO:0000259" key="13">
    <source>
        <dbReference type="Pfam" id="PF01292"/>
    </source>
</evidence>
<gene>
    <name evidence="14" type="ORF">MNBD_GAMMA10-2217</name>
</gene>
<evidence type="ECO:0000256" key="3">
    <source>
        <dbReference type="ARBA" id="ARBA00022475"/>
    </source>
</evidence>
<evidence type="ECO:0000256" key="2">
    <source>
        <dbReference type="ARBA" id="ARBA00022448"/>
    </source>
</evidence>
<dbReference type="AlphaFoldDB" id="A0A3B0YVK1"/>
<accession>A0A3B0YVK1</accession>
<evidence type="ECO:0000256" key="11">
    <source>
        <dbReference type="ARBA" id="ARBA00037975"/>
    </source>
</evidence>
<dbReference type="GO" id="GO:0009055">
    <property type="term" value="F:electron transfer activity"/>
    <property type="evidence" value="ECO:0007669"/>
    <property type="project" value="InterPro"/>
</dbReference>
<keyword evidence="3" id="KW-1003">Cell membrane</keyword>
<keyword evidence="2" id="KW-0813">Transport</keyword>
<keyword evidence="6" id="KW-0479">Metal-binding</keyword>
<keyword evidence="5 12" id="KW-0812">Transmembrane</keyword>
<feature type="transmembrane region" description="Helical" evidence="12">
    <location>
        <begin position="75"/>
        <end position="93"/>
    </location>
</feature>
<comment type="similarity">
    <text evidence="11">Belongs to the cytochrome b561 family.</text>
</comment>
<dbReference type="GO" id="GO:0022904">
    <property type="term" value="P:respiratory electron transport chain"/>
    <property type="evidence" value="ECO:0007669"/>
    <property type="project" value="InterPro"/>
</dbReference>
<proteinExistence type="inferred from homology"/>
<evidence type="ECO:0000313" key="14">
    <source>
        <dbReference type="EMBL" id="VAW72426.1"/>
    </source>
</evidence>
<sequence length="160" mass="18076">MALMIIGLFSSGLYMVELSYYDEGYQFVPALHKSVGITLALLLLFRILWNTFQIKPQPLTDNPFKQRLITATHNGLYLLLTVIALSGYLISTADGRSIDIFSFFSLPATISHLKNQEDVSGIIHLYTASTLIFITSLHALMALKHHFIDKDNTLRRMTIN</sequence>
<keyword evidence="9" id="KW-0408">Iron</keyword>
<keyword evidence="8 12" id="KW-1133">Transmembrane helix</keyword>